<evidence type="ECO:0000256" key="1">
    <source>
        <dbReference type="SAM" id="MobiDB-lite"/>
    </source>
</evidence>
<sequence length="122" mass="14515">MGRAARHQDGHVIMYADKITRSMRLAINEVTRRRRRQQNYNRRNNVQPRSVEKPLRLPTLPGPQTKARQRQSEKPTGADQTFLQEHIKSLQFRLELYNRNLQFQKAIELQAEIDKLKKLVKK</sequence>
<dbReference type="InterPro" id="IPR027417">
    <property type="entry name" value="P-loop_NTPase"/>
</dbReference>
<dbReference type="GO" id="GO:0005524">
    <property type="term" value="F:ATP binding"/>
    <property type="evidence" value="ECO:0007669"/>
    <property type="project" value="InterPro"/>
</dbReference>
<feature type="domain" description="UvrB YAD/RRR-motif-containing" evidence="2">
    <location>
        <begin position="14"/>
        <end position="55"/>
    </location>
</feature>
<organism evidence="3 4">
    <name type="scientific">Candidatus Portnoybacteria bacterium CG10_big_fil_rev_8_21_14_0_10_44_7</name>
    <dbReference type="NCBI Taxonomy" id="1974816"/>
    <lineage>
        <taxon>Bacteria</taxon>
        <taxon>Candidatus Portnoyibacteriota</taxon>
    </lineage>
</organism>
<dbReference type="Gene3D" id="3.40.50.300">
    <property type="entry name" value="P-loop containing nucleotide triphosphate hydrolases"/>
    <property type="match status" value="1"/>
</dbReference>
<dbReference type="Pfam" id="PF12344">
    <property type="entry name" value="UvrB"/>
    <property type="match status" value="1"/>
</dbReference>
<dbReference type="Proteomes" id="UP000231086">
    <property type="component" value="Unassembled WGS sequence"/>
</dbReference>
<feature type="compositionally biased region" description="Low complexity" evidence="1">
    <location>
        <begin position="38"/>
        <end position="49"/>
    </location>
</feature>
<dbReference type="GO" id="GO:0006289">
    <property type="term" value="P:nucleotide-excision repair"/>
    <property type="evidence" value="ECO:0007669"/>
    <property type="project" value="InterPro"/>
</dbReference>
<comment type="caution">
    <text evidence="3">The sequence shown here is derived from an EMBL/GenBank/DDBJ whole genome shotgun (WGS) entry which is preliminary data.</text>
</comment>
<dbReference type="GO" id="GO:0009380">
    <property type="term" value="C:excinuclease repair complex"/>
    <property type="evidence" value="ECO:0007669"/>
    <property type="project" value="InterPro"/>
</dbReference>
<accession>A0A2M8KI75</accession>
<dbReference type="PANTHER" id="PTHR24029">
    <property type="entry name" value="UVRABC SYSTEM PROTEIN B"/>
    <property type="match status" value="1"/>
</dbReference>
<evidence type="ECO:0000259" key="2">
    <source>
        <dbReference type="Pfam" id="PF12344"/>
    </source>
</evidence>
<dbReference type="InterPro" id="IPR024759">
    <property type="entry name" value="UvrB_YAD/RRR_dom"/>
</dbReference>
<feature type="region of interest" description="Disordered" evidence="1">
    <location>
        <begin position="29"/>
        <end position="81"/>
    </location>
</feature>
<proteinExistence type="predicted"/>
<dbReference type="EMBL" id="PFEA01000052">
    <property type="protein sequence ID" value="PJE59618.1"/>
    <property type="molecule type" value="Genomic_DNA"/>
</dbReference>
<name>A0A2M8KI75_9BACT</name>
<reference evidence="4" key="1">
    <citation type="submission" date="2017-09" db="EMBL/GenBank/DDBJ databases">
        <title>Depth-based differentiation of microbial function through sediment-hosted aquifers and enrichment of novel symbionts in the deep terrestrial subsurface.</title>
        <authorList>
            <person name="Probst A.J."/>
            <person name="Ladd B."/>
            <person name="Jarett J.K."/>
            <person name="Geller-Mcgrath D.E."/>
            <person name="Sieber C.M.K."/>
            <person name="Emerson J.B."/>
            <person name="Anantharaman K."/>
            <person name="Thomas B.C."/>
            <person name="Malmstrom R."/>
            <person name="Stieglmeier M."/>
            <person name="Klingl A."/>
            <person name="Woyke T."/>
            <person name="Ryan C.M."/>
            <person name="Banfield J.F."/>
        </authorList>
    </citation>
    <scope>NUCLEOTIDE SEQUENCE [LARGE SCALE GENOMIC DNA]</scope>
</reference>
<evidence type="ECO:0000313" key="4">
    <source>
        <dbReference type="Proteomes" id="UP000231086"/>
    </source>
</evidence>
<dbReference type="GO" id="GO:0003677">
    <property type="term" value="F:DNA binding"/>
    <property type="evidence" value="ECO:0007669"/>
    <property type="project" value="InterPro"/>
</dbReference>
<dbReference type="GO" id="GO:0016887">
    <property type="term" value="F:ATP hydrolysis activity"/>
    <property type="evidence" value="ECO:0007669"/>
    <property type="project" value="InterPro"/>
</dbReference>
<evidence type="ECO:0000313" key="3">
    <source>
        <dbReference type="EMBL" id="PJE59618.1"/>
    </source>
</evidence>
<gene>
    <name evidence="3" type="ORF">COU85_02730</name>
</gene>
<dbReference type="AlphaFoldDB" id="A0A2M8KI75"/>
<protein>
    <recommendedName>
        <fullName evidence="2">UvrB YAD/RRR-motif-containing domain-containing protein</fullName>
    </recommendedName>
</protein>
<dbReference type="InterPro" id="IPR004807">
    <property type="entry name" value="UvrB"/>
</dbReference>
<dbReference type="PANTHER" id="PTHR24029:SF0">
    <property type="entry name" value="UVRABC SYSTEM PROTEIN B"/>
    <property type="match status" value="1"/>
</dbReference>